<dbReference type="Gene3D" id="3.30.310.70">
    <property type="entry name" value="TT1751-like domain"/>
    <property type="match status" value="1"/>
</dbReference>
<dbReference type="InterPro" id="IPR005180">
    <property type="entry name" value="DUF302"/>
</dbReference>
<comment type="caution">
    <text evidence="2">The sequence shown here is derived from an EMBL/GenBank/DDBJ whole genome shotgun (WGS) entry which is preliminary data.</text>
</comment>
<accession>A0A4Z1HQ79</accession>
<dbReference type="SUPFAM" id="SSF103247">
    <property type="entry name" value="TT1751-like"/>
    <property type="match status" value="1"/>
</dbReference>
<proteinExistence type="predicted"/>
<dbReference type="Proteomes" id="UP000297527">
    <property type="component" value="Unassembled WGS sequence"/>
</dbReference>
<dbReference type="Pfam" id="PF03625">
    <property type="entry name" value="DUF302"/>
    <property type="match status" value="1"/>
</dbReference>
<dbReference type="OrthoDB" id="5190258at2759"/>
<evidence type="ECO:0000313" key="3">
    <source>
        <dbReference type="Proteomes" id="UP000297527"/>
    </source>
</evidence>
<sequence>MAHKSSTTSFTYSVTRKTSHTSLALETVMSNLYASIGKPTDLKSPAIVANIVSYDENNKEKFIEGVEAAVGPQGFMIFGEINHGSWLPLFNINSNPQLGLKRIILGNPLIAITMLSQSSKSLDAGLFVPVEILVRQLSDEGGTEITWQVPSTLIAATDRGNNGLLTAAQVLDRKLEDLIAFIGSGV</sequence>
<evidence type="ECO:0000313" key="2">
    <source>
        <dbReference type="EMBL" id="TGO50955.1"/>
    </source>
</evidence>
<dbReference type="CDD" id="cd14797">
    <property type="entry name" value="DUF302"/>
    <property type="match status" value="1"/>
</dbReference>
<protein>
    <recommendedName>
        <fullName evidence="1">DUF302 domain-containing protein</fullName>
    </recommendedName>
</protein>
<keyword evidence="3" id="KW-1185">Reference proteome</keyword>
<name>A0A4Z1HQ79_9HELO</name>
<feature type="domain" description="DUF302" evidence="1">
    <location>
        <begin position="100"/>
        <end position="147"/>
    </location>
</feature>
<evidence type="ECO:0000259" key="1">
    <source>
        <dbReference type="Pfam" id="PF03625"/>
    </source>
</evidence>
<dbReference type="EMBL" id="PQXN01000172">
    <property type="protein sequence ID" value="TGO50955.1"/>
    <property type="molecule type" value="Genomic_DNA"/>
</dbReference>
<reference evidence="2 3" key="1">
    <citation type="submission" date="2017-12" db="EMBL/GenBank/DDBJ databases">
        <title>Comparative genomics of Botrytis spp.</title>
        <authorList>
            <person name="Valero-Jimenez C.A."/>
            <person name="Tapia P."/>
            <person name="Veloso J."/>
            <person name="Silva-Moreno E."/>
            <person name="Staats M."/>
            <person name="Valdes J.H."/>
            <person name="Van Kan J.A.L."/>
        </authorList>
    </citation>
    <scope>NUCLEOTIDE SEQUENCE [LARGE SCALE GENOMIC DNA]</scope>
    <source>
        <strain evidence="2 3">MUCL11595</strain>
    </source>
</reference>
<gene>
    <name evidence="2" type="ORF">BCON_0172g00120</name>
</gene>
<dbReference type="InterPro" id="IPR035923">
    <property type="entry name" value="TT1751-like_sf"/>
</dbReference>
<organism evidence="2 3">
    <name type="scientific">Botryotinia convoluta</name>
    <dbReference type="NCBI Taxonomy" id="54673"/>
    <lineage>
        <taxon>Eukaryota</taxon>
        <taxon>Fungi</taxon>
        <taxon>Dikarya</taxon>
        <taxon>Ascomycota</taxon>
        <taxon>Pezizomycotina</taxon>
        <taxon>Leotiomycetes</taxon>
        <taxon>Helotiales</taxon>
        <taxon>Sclerotiniaceae</taxon>
        <taxon>Botryotinia</taxon>
    </lineage>
</organism>
<dbReference type="AlphaFoldDB" id="A0A4Z1HQ79"/>